<dbReference type="AlphaFoldDB" id="A0A3T3ERG9"/>
<accession>A0A3T3ERG9</accession>
<dbReference type="InterPro" id="IPR010006">
    <property type="entry name" value="Phage_P4_Psu"/>
</dbReference>
<dbReference type="EMBL" id="DAARVM010000007">
    <property type="protein sequence ID" value="HAE4108687.1"/>
    <property type="molecule type" value="Genomic_DNA"/>
</dbReference>
<sequence length="183" mass="20570">MTTRATPDQALTGFRNARILWASHSESRKVVEQQIESLLTATEKPADYARQLQLQRERLDVLKWQINCAARECIYSQHLLMEACTEDALSNFLQANGAALTSALAPFLKGRGGLEVASRMLRSALVRQLAITPPEIAGDYREILNESGVIPDPVMARDCQSTYTPAQHLRFQQRLNDINDMQE</sequence>
<reference evidence="1" key="2">
    <citation type="submission" date="2018-06" db="EMBL/GenBank/DDBJ databases">
        <authorList>
            <person name="Ashton P.M."/>
            <person name="Dallman T."/>
            <person name="Nair S."/>
            <person name="De Pinna E."/>
            <person name="Peters T."/>
            <person name="Grant K."/>
        </authorList>
    </citation>
    <scope>NUCLEOTIDE SEQUENCE</scope>
    <source>
        <strain evidence="1">224144</strain>
    </source>
</reference>
<protein>
    <submittedName>
        <fullName evidence="1">Phage polarity suppression protein</fullName>
    </submittedName>
</protein>
<dbReference type="EMBL" id="AAGQSD010000162">
    <property type="protein sequence ID" value="EBQ9644090.1"/>
    <property type="molecule type" value="Genomic_DNA"/>
</dbReference>
<name>A0A3T3ERG9_SALMU</name>
<dbReference type="Gene3D" id="1.20.58.1090">
    <property type="entry name" value="Phage polarity suppression protein monomer"/>
    <property type="match status" value="1"/>
</dbReference>
<comment type="caution">
    <text evidence="1">The sequence shown here is derived from an EMBL/GenBank/DDBJ whole genome shotgun (WGS) entry which is preliminary data.</text>
</comment>
<dbReference type="EMBL" id="DAAMJM010000005">
    <property type="protein sequence ID" value="HAC6921880.1"/>
    <property type="molecule type" value="Genomic_DNA"/>
</dbReference>
<dbReference type="RefSeq" id="WP_053259037.1">
    <property type="nucleotide sequence ID" value="NZ_MYAZ01000006.1"/>
</dbReference>
<evidence type="ECO:0000313" key="2">
    <source>
        <dbReference type="EMBL" id="HAC6921880.1"/>
    </source>
</evidence>
<gene>
    <name evidence="1" type="ORF">DML98_21965</name>
    <name evidence="2" type="ORF">G0D57_19225</name>
    <name evidence="3" type="ORF">G4B42_003360</name>
</gene>
<proteinExistence type="predicted"/>
<dbReference type="Pfam" id="PF07455">
    <property type="entry name" value="Psu"/>
    <property type="match status" value="1"/>
</dbReference>
<evidence type="ECO:0000313" key="3">
    <source>
        <dbReference type="EMBL" id="HAE4108687.1"/>
    </source>
</evidence>
<reference evidence="2" key="1">
    <citation type="journal article" date="2018" name="Genome Biol.">
        <title>SKESA: strategic k-mer extension for scrupulous assemblies.</title>
        <authorList>
            <person name="Souvorov A."/>
            <person name="Agarwala R."/>
            <person name="Lipman D.J."/>
        </authorList>
    </citation>
    <scope>NUCLEOTIDE SEQUENCE</scope>
    <source>
        <strain evidence="3">12-0033</strain>
        <strain evidence="2">13-5252</strain>
    </source>
</reference>
<evidence type="ECO:0000313" key="1">
    <source>
        <dbReference type="EMBL" id="EBQ9644090.1"/>
    </source>
</evidence>
<organism evidence="1">
    <name type="scientific">Salmonella muenchen</name>
    <dbReference type="NCBI Taxonomy" id="596"/>
    <lineage>
        <taxon>Bacteria</taxon>
        <taxon>Pseudomonadati</taxon>
        <taxon>Pseudomonadota</taxon>
        <taxon>Gammaproteobacteria</taxon>
        <taxon>Enterobacterales</taxon>
        <taxon>Enterobacteriaceae</taxon>
        <taxon>Salmonella</taxon>
    </lineage>
</organism>
<reference evidence="2" key="3">
    <citation type="submission" date="2018-07" db="EMBL/GenBank/DDBJ databases">
        <authorList>
            <consortium name="NCBI Pathogen Detection Project"/>
        </authorList>
    </citation>
    <scope>NUCLEOTIDE SEQUENCE</scope>
    <source>
        <strain evidence="3">12-0033</strain>
        <strain evidence="2">13-5252</strain>
    </source>
</reference>